<evidence type="ECO:0000256" key="18">
    <source>
        <dbReference type="ARBA" id="ARBA00049360"/>
    </source>
</evidence>
<feature type="transmembrane region" description="Helical" evidence="19">
    <location>
        <begin position="845"/>
        <end position="864"/>
    </location>
</feature>
<comment type="catalytic activity">
    <reaction evidence="17">
        <text>Mg(2+)(out) + ATP + H2O = Mg(2+)(in) + ADP + phosphate + H(+)</text>
        <dbReference type="Rhea" id="RHEA:10260"/>
        <dbReference type="ChEBI" id="CHEBI:15377"/>
        <dbReference type="ChEBI" id="CHEBI:15378"/>
        <dbReference type="ChEBI" id="CHEBI:18420"/>
        <dbReference type="ChEBI" id="CHEBI:30616"/>
        <dbReference type="ChEBI" id="CHEBI:43474"/>
        <dbReference type="ChEBI" id="CHEBI:456216"/>
        <dbReference type="EC" id="7.2.2.14"/>
    </reaction>
</comment>
<evidence type="ECO:0000256" key="15">
    <source>
        <dbReference type="ARBA" id="ARBA00023136"/>
    </source>
</evidence>
<dbReference type="InterPro" id="IPR023298">
    <property type="entry name" value="ATPase_P-typ_TM_dom_sf"/>
</dbReference>
<evidence type="ECO:0000259" key="20">
    <source>
        <dbReference type="SMART" id="SM00831"/>
    </source>
</evidence>
<dbReference type="PRINTS" id="PR01836">
    <property type="entry name" value="MGATPASE"/>
</dbReference>
<dbReference type="SFLD" id="SFLDS00003">
    <property type="entry name" value="Haloacid_Dehalogenase"/>
    <property type="match status" value="1"/>
</dbReference>
<dbReference type="Pfam" id="PF00690">
    <property type="entry name" value="Cation_ATPase_N"/>
    <property type="match status" value="1"/>
</dbReference>
<dbReference type="Gene3D" id="2.70.150.10">
    <property type="entry name" value="Calcium-transporting ATPase, cytoplasmic transduction domain A"/>
    <property type="match status" value="1"/>
</dbReference>
<reference evidence="22" key="1">
    <citation type="journal article" date="2019" name="Int. J. Syst. Evol. Microbiol.">
        <title>The Global Catalogue of Microorganisms (GCM) 10K type strain sequencing project: providing services to taxonomists for standard genome sequencing and annotation.</title>
        <authorList>
            <consortium name="The Broad Institute Genomics Platform"/>
            <consortium name="The Broad Institute Genome Sequencing Center for Infectious Disease"/>
            <person name="Wu L."/>
            <person name="Ma J."/>
        </authorList>
    </citation>
    <scope>NUCLEOTIDE SEQUENCE [LARGE SCALE GENOMIC DNA]</scope>
    <source>
        <strain evidence="22">JCM 18304</strain>
    </source>
</reference>
<sequence length="907" mass="96269">MAAPGAADQPAVARTPLPTVLTRLRRFAAMPPLQVLRLVESSPSGLDEPQAQLRAQRDGENRLIRQRSRHWSRRLPRAMVNPFVLILLCLAAVSAATDDLPAAAVIVTLAAASCVLQVRQEHRADQAATTLRAIVSRTATVVRRPRPGGPAVAREVPTDHLVPGDVVRLAPGELVPADIRLLRSGDLMVNQALLTGESLPAFKHASLSGLEIAYHGRSGRHDRATGAGAGRTEDAPGTLFDDPRLCLLGSTVIGGTGTGVVVATGTDTYLGATRQNLPPRGETAFDRGVRGVSFTLVRVMLAAVPAVLAVNALARDDWSRALLFAVSVAVGLTPEMLPVVTTTVLARAAALLRERGLIVKRLPAIHNLGAMDVLCTDKTGTLTEDRTRVACHLDPTGTSDRSVLAWAALNSQINTERLGPLFCDPLDEALIRRADELSLRVDDGVTGVDAFGFDVARRRATVVVRRTATPGVDTVVTKGAVEEVLDTCARVRRGGVDRPMSPDERRRLDELAGSLYDAGVRVLAVAIGTRRGGRGPVGERDMTLIGYIGLRDELRGGAPAALAALAAQGVGVKLVTGDHPQVAARICREVGLPAGRPVLGSELDELDDEALAELAERTTIFARVDPHQKARVVTALRGRGHTVGYLGDGLNDASALRAADVGICVENAAQVARASADVILARKDLAALNDALGPARRAFVNIIKHIKITVSSNVGNVTSVAVAGVLLPFLPLLPLQILVQNLLFDVSQLFLAFDRTDEGGHGRPRTFDSGDLLRFVVCFGVINALADLATFAALRHVLGASASPSAQVLFHTGWFVENLLTQILAVHLLRSGAGIRRWSWASRPVMFASLAIVAVSVALTVGPVDGLLGFRPLPPVYFGWLGVVLAGFCVMTLAGKFAYQRAVRSWL</sequence>
<comment type="caution">
    <text evidence="21">The sequence shown here is derived from an EMBL/GenBank/DDBJ whole genome shotgun (WGS) entry which is preliminary data.</text>
</comment>
<dbReference type="Pfam" id="PF13246">
    <property type="entry name" value="Cation_ATPase"/>
    <property type="match status" value="1"/>
</dbReference>
<keyword evidence="6" id="KW-1003">Cell membrane</keyword>
<dbReference type="Gene3D" id="3.40.50.1000">
    <property type="entry name" value="HAD superfamily/HAD-like"/>
    <property type="match status" value="1"/>
</dbReference>
<dbReference type="InterPro" id="IPR023299">
    <property type="entry name" value="ATPase_P-typ_cyto_dom_N"/>
</dbReference>
<dbReference type="InterPro" id="IPR044492">
    <property type="entry name" value="P_typ_ATPase_HD_dom"/>
</dbReference>
<dbReference type="InterPro" id="IPR036412">
    <property type="entry name" value="HAD-like_sf"/>
</dbReference>
<evidence type="ECO:0000256" key="12">
    <source>
        <dbReference type="ARBA" id="ARBA00022842"/>
    </source>
</evidence>
<evidence type="ECO:0000256" key="14">
    <source>
        <dbReference type="ARBA" id="ARBA00022989"/>
    </source>
</evidence>
<feature type="transmembrane region" description="Helical" evidence="19">
    <location>
        <begin position="295"/>
        <end position="314"/>
    </location>
</feature>
<protein>
    <recommendedName>
        <fullName evidence="5">Magnesium-transporting ATPase, P-type 1</fullName>
        <ecNumber evidence="4">7.2.2.14</ecNumber>
    </recommendedName>
    <alternativeName>
        <fullName evidence="16">Mg(2+) transport ATPase, P-type 1</fullName>
    </alternativeName>
</protein>
<dbReference type="NCBIfam" id="TIGR01524">
    <property type="entry name" value="ATPase-IIIB_Mg"/>
    <property type="match status" value="1"/>
</dbReference>
<evidence type="ECO:0000256" key="7">
    <source>
        <dbReference type="ARBA" id="ARBA00022519"/>
    </source>
</evidence>
<dbReference type="SUPFAM" id="SSF56784">
    <property type="entry name" value="HAD-like"/>
    <property type="match status" value="1"/>
</dbReference>
<comment type="similarity">
    <text evidence="3">Belongs to the cation transport ATPase (P-type) (TC 3.A.3) family. Type IIIB subfamily.</text>
</comment>
<evidence type="ECO:0000256" key="17">
    <source>
        <dbReference type="ARBA" id="ARBA00047295"/>
    </source>
</evidence>
<dbReference type="Gene3D" id="1.20.1110.10">
    <property type="entry name" value="Calcium-transporting ATPase, transmembrane domain"/>
    <property type="match status" value="1"/>
</dbReference>
<keyword evidence="10" id="KW-0547">Nucleotide-binding</keyword>
<dbReference type="SUPFAM" id="SSF81653">
    <property type="entry name" value="Calcium ATPase, transduction domain A"/>
    <property type="match status" value="1"/>
</dbReference>
<dbReference type="EMBL" id="BAABJQ010000003">
    <property type="protein sequence ID" value="GAA5180543.1"/>
    <property type="molecule type" value="Genomic_DNA"/>
</dbReference>
<comment type="function">
    <text evidence="1">Mediates magnesium influx to the cytosol.</text>
</comment>
<evidence type="ECO:0000313" key="21">
    <source>
        <dbReference type="EMBL" id="GAA5180543.1"/>
    </source>
</evidence>
<evidence type="ECO:0000256" key="2">
    <source>
        <dbReference type="ARBA" id="ARBA00004429"/>
    </source>
</evidence>
<dbReference type="Pfam" id="PF00122">
    <property type="entry name" value="E1-E2_ATPase"/>
    <property type="match status" value="1"/>
</dbReference>
<dbReference type="InterPro" id="IPR001757">
    <property type="entry name" value="P_typ_ATPase"/>
</dbReference>
<evidence type="ECO:0000256" key="11">
    <source>
        <dbReference type="ARBA" id="ARBA00022840"/>
    </source>
</evidence>
<dbReference type="InterPro" id="IPR018303">
    <property type="entry name" value="ATPase_P-typ_P_site"/>
</dbReference>
<dbReference type="Gene3D" id="3.40.1110.10">
    <property type="entry name" value="Calcium-transporting ATPase, cytoplasmic domain N"/>
    <property type="match status" value="1"/>
</dbReference>
<dbReference type="InterPro" id="IPR059000">
    <property type="entry name" value="ATPase_P-type_domA"/>
</dbReference>
<dbReference type="InterPro" id="IPR023214">
    <property type="entry name" value="HAD_sf"/>
</dbReference>
<dbReference type="SMART" id="SM00831">
    <property type="entry name" value="Cation_ATPase_N"/>
    <property type="match status" value="1"/>
</dbReference>
<keyword evidence="13" id="KW-1278">Translocase</keyword>
<keyword evidence="22" id="KW-1185">Reference proteome</keyword>
<name>A0ABP9RNK5_9ACTN</name>
<evidence type="ECO:0000256" key="5">
    <source>
        <dbReference type="ARBA" id="ARBA00013555"/>
    </source>
</evidence>
<dbReference type="PANTHER" id="PTHR42861">
    <property type="entry name" value="CALCIUM-TRANSPORTING ATPASE"/>
    <property type="match status" value="1"/>
</dbReference>
<dbReference type="Pfam" id="PF00689">
    <property type="entry name" value="Cation_ATPase_C"/>
    <property type="match status" value="1"/>
</dbReference>
<evidence type="ECO:0000256" key="9">
    <source>
        <dbReference type="ARBA" id="ARBA00022692"/>
    </source>
</evidence>
<dbReference type="InterPro" id="IPR004014">
    <property type="entry name" value="ATPase_P-typ_cation-transptr_N"/>
</dbReference>
<keyword evidence="9 19" id="KW-0812">Transmembrane</keyword>
<feature type="transmembrane region" description="Helical" evidence="19">
    <location>
        <begin position="876"/>
        <end position="899"/>
    </location>
</feature>
<dbReference type="NCBIfam" id="TIGR01494">
    <property type="entry name" value="ATPase_P-type"/>
    <property type="match status" value="1"/>
</dbReference>
<keyword evidence="12" id="KW-0460">Magnesium</keyword>
<comment type="catalytic activity">
    <reaction evidence="18">
        <text>ATP + H2O = ADP + phosphate + H(+)</text>
        <dbReference type="Rhea" id="RHEA:13065"/>
        <dbReference type="ChEBI" id="CHEBI:15377"/>
        <dbReference type="ChEBI" id="CHEBI:15378"/>
        <dbReference type="ChEBI" id="CHEBI:30616"/>
        <dbReference type="ChEBI" id="CHEBI:43474"/>
        <dbReference type="ChEBI" id="CHEBI:456216"/>
    </reaction>
</comment>
<evidence type="ECO:0000256" key="4">
    <source>
        <dbReference type="ARBA" id="ARBA00012786"/>
    </source>
</evidence>
<dbReference type="PROSITE" id="PS00154">
    <property type="entry name" value="ATPASE_E1_E2"/>
    <property type="match status" value="1"/>
</dbReference>
<feature type="transmembrane region" description="Helical" evidence="19">
    <location>
        <begin position="75"/>
        <end position="94"/>
    </location>
</feature>
<dbReference type="InterPro" id="IPR006068">
    <property type="entry name" value="ATPase_P-typ_cation-transptr_C"/>
</dbReference>
<keyword evidence="14 19" id="KW-1133">Transmembrane helix</keyword>
<keyword evidence="8" id="KW-0597">Phosphoprotein</keyword>
<dbReference type="SFLD" id="SFLDF00027">
    <property type="entry name" value="p-type_atpase"/>
    <property type="match status" value="1"/>
</dbReference>
<evidence type="ECO:0000313" key="22">
    <source>
        <dbReference type="Proteomes" id="UP001501570"/>
    </source>
</evidence>
<feature type="domain" description="Cation-transporting P-type ATPase N-terminal" evidence="20">
    <location>
        <begin position="26"/>
        <end position="99"/>
    </location>
</feature>
<evidence type="ECO:0000256" key="16">
    <source>
        <dbReference type="ARBA" id="ARBA00029806"/>
    </source>
</evidence>
<evidence type="ECO:0000256" key="10">
    <source>
        <dbReference type="ARBA" id="ARBA00022741"/>
    </source>
</evidence>
<evidence type="ECO:0000256" key="3">
    <source>
        <dbReference type="ARBA" id="ARBA00008746"/>
    </source>
</evidence>
<proteinExistence type="inferred from homology"/>
<dbReference type="SFLD" id="SFLDG00002">
    <property type="entry name" value="C1.7:_P-type_atpase_like"/>
    <property type="match status" value="1"/>
</dbReference>
<dbReference type="EC" id="7.2.2.14" evidence="4"/>
<dbReference type="Proteomes" id="UP001501570">
    <property type="component" value="Unassembled WGS sequence"/>
</dbReference>
<evidence type="ECO:0000256" key="13">
    <source>
        <dbReference type="ARBA" id="ARBA00022967"/>
    </source>
</evidence>
<feature type="transmembrane region" description="Helical" evidence="19">
    <location>
        <begin position="772"/>
        <end position="794"/>
    </location>
</feature>
<feature type="transmembrane region" description="Helical" evidence="19">
    <location>
        <begin position="100"/>
        <end position="118"/>
    </location>
</feature>
<dbReference type="InterPro" id="IPR008250">
    <property type="entry name" value="ATPase_P-typ_transduc_dom_A_sf"/>
</dbReference>
<accession>A0ABP9RNK5</accession>
<dbReference type="SUPFAM" id="SSF81665">
    <property type="entry name" value="Calcium ATPase, transmembrane domain M"/>
    <property type="match status" value="1"/>
</dbReference>
<comment type="subcellular location">
    <subcellularLocation>
        <location evidence="2">Cell inner membrane</location>
        <topology evidence="2">Multi-pass membrane protein</topology>
    </subcellularLocation>
</comment>
<evidence type="ECO:0000256" key="19">
    <source>
        <dbReference type="SAM" id="Phobius"/>
    </source>
</evidence>
<keyword evidence="7" id="KW-0997">Cell inner membrane</keyword>
<dbReference type="InterPro" id="IPR006415">
    <property type="entry name" value="P-type_ATPase_IIIB"/>
</dbReference>
<keyword evidence="11" id="KW-0067">ATP-binding</keyword>
<evidence type="ECO:0000256" key="1">
    <source>
        <dbReference type="ARBA" id="ARBA00003954"/>
    </source>
</evidence>
<evidence type="ECO:0000256" key="6">
    <source>
        <dbReference type="ARBA" id="ARBA00022475"/>
    </source>
</evidence>
<gene>
    <name evidence="21" type="primary">mgtA</name>
    <name evidence="21" type="ORF">GCM10023322_13080</name>
</gene>
<feature type="transmembrane region" description="Helical" evidence="19">
    <location>
        <begin position="320"/>
        <end position="346"/>
    </location>
</feature>
<organism evidence="21 22">
    <name type="scientific">Rugosimonospora acidiphila</name>
    <dbReference type="NCBI Taxonomy" id="556531"/>
    <lineage>
        <taxon>Bacteria</taxon>
        <taxon>Bacillati</taxon>
        <taxon>Actinomycetota</taxon>
        <taxon>Actinomycetes</taxon>
        <taxon>Micromonosporales</taxon>
        <taxon>Micromonosporaceae</taxon>
        <taxon>Rugosimonospora</taxon>
    </lineage>
</organism>
<evidence type="ECO:0000256" key="8">
    <source>
        <dbReference type="ARBA" id="ARBA00022553"/>
    </source>
</evidence>
<keyword evidence="15 19" id="KW-0472">Membrane</keyword>